<evidence type="ECO:0000256" key="4">
    <source>
        <dbReference type="ARBA" id="ARBA00022729"/>
    </source>
</evidence>
<evidence type="ECO:0000313" key="13">
    <source>
        <dbReference type="EMBL" id="ELU00712.1"/>
    </source>
</evidence>
<protein>
    <recommendedName>
        <fullName evidence="7">EGF domain-specific O-linked N-acetylglucosamine transferase</fullName>
        <ecNumber evidence="1">2.4.1.255</ecNumber>
    </recommendedName>
    <alternativeName>
        <fullName evidence="8">Extracellular O-linked N-acetylglucosamine transferase</fullName>
    </alternativeName>
</protein>
<evidence type="ECO:0000256" key="3">
    <source>
        <dbReference type="ARBA" id="ARBA00022679"/>
    </source>
</evidence>
<evidence type="ECO:0000259" key="12">
    <source>
        <dbReference type="Pfam" id="PF04577"/>
    </source>
</evidence>
<dbReference type="EMBL" id="KB305766">
    <property type="protein sequence ID" value="ELU00712.1"/>
    <property type="molecule type" value="Genomic_DNA"/>
</dbReference>
<proteinExistence type="predicted"/>
<sequence length="433" mass="48926">MTHVKISWKRNTVALASLALICSCIFVITMSNQDLPSTDLVHIQDIKFRIGGRDKQPVVQFKRYTAGVINGTMLVPWLGKNKRLKEKNLQLPKCPSGIRLNGDDAAVEKLTHCVEDKTGLMFPVTLESWRYTKKFLCGDRFVMFHKEAALLMGVTVDVAMVTGECNEDEMYTVEDERRPTRGFFKLESSKTCTKVSNPYFIGGNSHLAQWADTVMLTEPSLHVDSSSYLTIAIRRYEHHNIYHTMSDIYNAFLVARYLGISPSSVDILFLDGKSSMSSKMLPFWRKLFHGTHQLCHLDKPIYYPALFWNKRGIDSDLLDFTAPELPLSEDFANFVLTSFKIQLKQLDCLRPLTALLVSRGNYMSRNISRQITNEKEILYAINNEKSVGVSAQWVRLEHLDTAAQLRLAATADILVGMHGAGLTLALFLPPHAG</sequence>
<name>R7UBR5_CAPTE</name>
<dbReference type="PANTHER" id="PTHR20961:SF148">
    <property type="entry name" value="EGF DOMAIN-SPECIFIC O-LINKED N-ACETYLGLUCOSAMINE TRANSFERASE"/>
    <property type="match status" value="1"/>
</dbReference>
<evidence type="ECO:0000256" key="6">
    <source>
        <dbReference type="ARBA" id="ARBA00023180"/>
    </source>
</evidence>
<keyword evidence="11" id="KW-0812">Transmembrane</keyword>
<keyword evidence="5" id="KW-0256">Endoplasmic reticulum</keyword>
<keyword evidence="11" id="KW-1133">Transmembrane helix</keyword>
<dbReference type="InterPro" id="IPR049625">
    <property type="entry name" value="Glyco_transf_61_cat"/>
</dbReference>
<evidence type="ECO:0000256" key="10">
    <source>
        <dbReference type="ARBA" id="ARBA00049432"/>
    </source>
</evidence>
<reference evidence="13" key="1">
    <citation type="journal article" date="2013" name="Nature">
        <title>Insights into bilaterian evolution from three spiralian genomes.</title>
        <authorList>
            <person name="Simakov O."/>
            <person name="Marletaz F."/>
            <person name="Cho S.J."/>
            <person name="Edsinger-Gonzales E."/>
            <person name="Havlak P."/>
            <person name="Hellsten U."/>
            <person name="Kuo D.H."/>
            <person name="Larsson T."/>
            <person name="Lv J."/>
            <person name="Arendt D."/>
            <person name="Savage R."/>
            <person name="Osoegawa K."/>
            <person name="de Jong P."/>
            <person name="Grimwood J."/>
            <person name="Chapman J.A."/>
            <person name="Shapiro H."/>
            <person name="Aerts A."/>
            <person name="Otillar R.P."/>
            <person name="Terry A.Y."/>
            <person name="Boore J.L."/>
            <person name="Grigoriev I.V."/>
            <person name="Lindberg D.R."/>
            <person name="Seaver E.C."/>
            <person name="Weisblat D.A."/>
            <person name="Putnam N.H."/>
            <person name="Rokhsar D.S."/>
        </authorList>
    </citation>
    <scope>NUCLEOTIDE SEQUENCE</scope>
    <source>
        <strain evidence="13">I ESC-2004</strain>
    </source>
</reference>
<dbReference type="AlphaFoldDB" id="R7UBR5"/>
<keyword evidence="11" id="KW-0472">Membrane</keyword>
<evidence type="ECO:0000256" key="8">
    <source>
        <dbReference type="ARBA" id="ARBA00042574"/>
    </source>
</evidence>
<dbReference type="PANTHER" id="PTHR20961">
    <property type="entry name" value="GLYCOSYLTRANSFERASE"/>
    <property type="match status" value="1"/>
</dbReference>
<gene>
    <name evidence="13" type="ORF">CAPTEDRAFT_202109</name>
</gene>
<dbReference type="EC" id="2.4.1.255" evidence="1"/>
<evidence type="ECO:0000256" key="5">
    <source>
        <dbReference type="ARBA" id="ARBA00022824"/>
    </source>
</evidence>
<feature type="domain" description="Glycosyltransferase 61 catalytic" evidence="12">
    <location>
        <begin position="275"/>
        <end position="432"/>
    </location>
</feature>
<keyword evidence="2" id="KW-0328">Glycosyltransferase</keyword>
<evidence type="ECO:0000256" key="9">
    <source>
        <dbReference type="ARBA" id="ARBA00048317"/>
    </source>
</evidence>
<keyword evidence="3" id="KW-0808">Transferase</keyword>
<feature type="transmembrane region" description="Helical" evidence="11">
    <location>
        <begin position="12"/>
        <end position="30"/>
    </location>
</feature>
<dbReference type="GO" id="GO:0097363">
    <property type="term" value="F:protein O-acetylglucosaminyltransferase activity"/>
    <property type="evidence" value="ECO:0007669"/>
    <property type="project" value="UniProtKB-EC"/>
</dbReference>
<evidence type="ECO:0000256" key="7">
    <source>
        <dbReference type="ARBA" id="ARBA00040944"/>
    </source>
</evidence>
<dbReference type="InterPro" id="IPR007657">
    <property type="entry name" value="Glycosyltransferase_61"/>
</dbReference>
<dbReference type="STRING" id="283909.R7UBR5"/>
<dbReference type="InParanoid" id="R7UBR5"/>
<evidence type="ECO:0000256" key="2">
    <source>
        <dbReference type="ARBA" id="ARBA00022676"/>
    </source>
</evidence>
<dbReference type="Pfam" id="PF04577">
    <property type="entry name" value="Glyco_transf_61"/>
    <property type="match status" value="1"/>
</dbReference>
<comment type="catalytic activity">
    <reaction evidence="9">
        <text>L-seryl-[protein] + UDP-N-acetyl-alpha-D-glucosamine = 3-O-(N-acetyl-beta-D-glucosaminyl)-L-seryl-[protein] + UDP + H(+)</text>
        <dbReference type="Rhea" id="RHEA:48904"/>
        <dbReference type="Rhea" id="RHEA-COMP:9863"/>
        <dbReference type="Rhea" id="RHEA-COMP:12251"/>
        <dbReference type="ChEBI" id="CHEBI:15378"/>
        <dbReference type="ChEBI" id="CHEBI:29999"/>
        <dbReference type="ChEBI" id="CHEBI:57705"/>
        <dbReference type="ChEBI" id="CHEBI:58223"/>
        <dbReference type="ChEBI" id="CHEBI:90838"/>
        <dbReference type="EC" id="2.4.1.255"/>
    </reaction>
</comment>
<dbReference type="PROSITE" id="PS51257">
    <property type="entry name" value="PROKAR_LIPOPROTEIN"/>
    <property type="match status" value="1"/>
</dbReference>
<accession>R7UBR5</accession>
<dbReference type="HOGENOM" id="CLU_635499_0_0_1"/>
<organism evidence="13">
    <name type="scientific">Capitella teleta</name>
    <name type="common">Polychaete worm</name>
    <dbReference type="NCBI Taxonomy" id="283909"/>
    <lineage>
        <taxon>Eukaryota</taxon>
        <taxon>Metazoa</taxon>
        <taxon>Spiralia</taxon>
        <taxon>Lophotrochozoa</taxon>
        <taxon>Annelida</taxon>
        <taxon>Polychaeta</taxon>
        <taxon>Sedentaria</taxon>
        <taxon>Scolecida</taxon>
        <taxon>Capitellidae</taxon>
        <taxon>Capitella</taxon>
    </lineage>
</organism>
<comment type="catalytic activity">
    <reaction evidence="10">
        <text>L-threonyl-[protein] + UDP-N-acetyl-alpha-D-glucosamine = 3-O-(N-acetyl-beta-D-glucosaminyl)-L-threonyl-[protein] + UDP + H(+)</text>
        <dbReference type="Rhea" id="RHEA:48908"/>
        <dbReference type="Rhea" id="RHEA-COMP:11060"/>
        <dbReference type="Rhea" id="RHEA-COMP:12252"/>
        <dbReference type="ChEBI" id="CHEBI:15378"/>
        <dbReference type="ChEBI" id="CHEBI:30013"/>
        <dbReference type="ChEBI" id="CHEBI:57705"/>
        <dbReference type="ChEBI" id="CHEBI:58223"/>
        <dbReference type="ChEBI" id="CHEBI:90840"/>
        <dbReference type="EC" id="2.4.1.255"/>
    </reaction>
</comment>
<feature type="non-terminal residue" evidence="13">
    <location>
        <position position="433"/>
    </location>
</feature>
<evidence type="ECO:0000256" key="11">
    <source>
        <dbReference type="SAM" id="Phobius"/>
    </source>
</evidence>
<keyword evidence="4" id="KW-0732">Signal</keyword>
<keyword evidence="6" id="KW-0325">Glycoprotein</keyword>
<evidence type="ECO:0000256" key="1">
    <source>
        <dbReference type="ARBA" id="ARBA00011970"/>
    </source>
</evidence>
<dbReference type="OrthoDB" id="529273at2759"/>